<evidence type="ECO:0000256" key="2">
    <source>
        <dbReference type="HAMAP-Rule" id="MF_02128"/>
    </source>
</evidence>
<dbReference type="AlphaFoldDB" id="A0A554X101"/>
<feature type="binding site" evidence="2">
    <location>
        <position position="44"/>
    </location>
    <ligand>
        <name>Mg(2+)</name>
        <dbReference type="ChEBI" id="CHEBI:18420"/>
        <label>4</label>
    </ligand>
</feature>
<feature type="binding site" evidence="2">
    <location>
        <position position="337"/>
    </location>
    <ligand>
        <name>substrate</name>
    </ligand>
</feature>
<dbReference type="OrthoDB" id="9802811at2"/>
<dbReference type="GO" id="GO:0009229">
    <property type="term" value="P:thiamine diphosphate biosynthetic process"/>
    <property type="evidence" value="ECO:0007669"/>
    <property type="project" value="UniProtKB-UniRule"/>
</dbReference>
<keyword evidence="2" id="KW-0479">Metal-binding</keyword>
<evidence type="ECO:0000259" key="4">
    <source>
        <dbReference type="Pfam" id="PF02769"/>
    </source>
</evidence>
<keyword evidence="1 2" id="KW-0784">Thiamine biosynthesis</keyword>
<dbReference type="GO" id="GO:0005524">
    <property type="term" value="F:ATP binding"/>
    <property type="evidence" value="ECO:0007669"/>
    <property type="project" value="UniProtKB-UniRule"/>
</dbReference>
<dbReference type="GO" id="GO:0009030">
    <property type="term" value="F:thiamine-phosphate kinase activity"/>
    <property type="evidence" value="ECO:0007669"/>
    <property type="project" value="UniProtKB-UniRule"/>
</dbReference>
<feature type="binding site" evidence="2">
    <location>
        <position position="74"/>
    </location>
    <ligand>
        <name>Mg(2+)</name>
        <dbReference type="ChEBI" id="CHEBI:18420"/>
        <label>4</label>
    </ligand>
</feature>
<protein>
    <recommendedName>
        <fullName evidence="2">Thiamine-monophosphate kinase</fullName>
        <shortName evidence="2">TMP kinase</shortName>
        <shortName evidence="2">Thiamine-phosphate kinase</shortName>
        <ecNumber evidence="2">2.7.4.16</ecNumber>
    </recommendedName>
</protein>
<feature type="binding site" evidence="2">
    <location>
        <position position="215"/>
    </location>
    <ligand>
        <name>Mg(2+)</name>
        <dbReference type="ChEBI" id="CHEBI:18420"/>
        <label>5</label>
    </ligand>
</feature>
<comment type="similarity">
    <text evidence="2">Belongs to the thiamine-monophosphate kinase family.</text>
</comment>
<keyword evidence="2 5" id="KW-0808">Transferase</keyword>
<dbReference type="InterPro" id="IPR010918">
    <property type="entry name" value="PurM-like_C_dom"/>
</dbReference>
<dbReference type="SUPFAM" id="SSF55326">
    <property type="entry name" value="PurM N-terminal domain-like"/>
    <property type="match status" value="1"/>
</dbReference>
<reference evidence="5 6" key="1">
    <citation type="submission" date="2019-07" db="EMBL/GenBank/DDBJ databases">
        <title>Tepidimonas taiwanensis I1-1 draft genome.</title>
        <authorList>
            <person name="Da Costa M.S."/>
            <person name="Froufe H.J.C."/>
            <person name="Egas C."/>
            <person name="Albuquerque L."/>
        </authorList>
    </citation>
    <scope>NUCLEOTIDE SEQUENCE [LARGE SCALE GENOMIC DNA]</scope>
    <source>
        <strain evidence="5 6">I1-1</strain>
    </source>
</reference>
<feature type="binding site" evidence="2">
    <location>
        <position position="46"/>
    </location>
    <ligand>
        <name>Mg(2+)</name>
        <dbReference type="ChEBI" id="CHEBI:18420"/>
        <label>2</label>
    </ligand>
</feature>
<feature type="binding site" evidence="2">
    <location>
        <position position="29"/>
    </location>
    <ligand>
        <name>Mg(2+)</name>
        <dbReference type="ChEBI" id="CHEBI:18420"/>
        <label>4</label>
    </ligand>
</feature>
<evidence type="ECO:0000313" key="5">
    <source>
        <dbReference type="EMBL" id="TSE29541.1"/>
    </source>
</evidence>
<dbReference type="Gene3D" id="3.30.1330.10">
    <property type="entry name" value="PurM-like, N-terminal domain"/>
    <property type="match status" value="1"/>
</dbReference>
<feature type="binding site" evidence="2">
    <location>
        <position position="29"/>
    </location>
    <ligand>
        <name>Mg(2+)</name>
        <dbReference type="ChEBI" id="CHEBI:18420"/>
        <label>3</label>
    </ligand>
</feature>
<dbReference type="SUPFAM" id="SSF56042">
    <property type="entry name" value="PurM C-terminal domain-like"/>
    <property type="match status" value="1"/>
</dbReference>
<comment type="catalytic activity">
    <reaction evidence="2">
        <text>thiamine phosphate + ATP = thiamine diphosphate + ADP</text>
        <dbReference type="Rhea" id="RHEA:15913"/>
        <dbReference type="ChEBI" id="CHEBI:30616"/>
        <dbReference type="ChEBI" id="CHEBI:37575"/>
        <dbReference type="ChEBI" id="CHEBI:58937"/>
        <dbReference type="ChEBI" id="CHEBI:456216"/>
        <dbReference type="EC" id="2.7.4.16"/>
    </reaction>
</comment>
<dbReference type="PANTHER" id="PTHR30270:SF0">
    <property type="entry name" value="THIAMINE-MONOPHOSPHATE KINASE"/>
    <property type="match status" value="1"/>
</dbReference>
<comment type="pathway">
    <text evidence="2">Cofactor biosynthesis; thiamine diphosphate biosynthesis; thiamine diphosphate from thiamine phosphate: step 1/1.</text>
</comment>
<keyword evidence="2" id="KW-0547">Nucleotide-binding</keyword>
<feature type="binding site" evidence="2">
    <location>
        <position position="212"/>
    </location>
    <ligand>
        <name>Mg(2+)</name>
        <dbReference type="ChEBI" id="CHEBI:18420"/>
        <label>3</label>
    </ligand>
</feature>
<dbReference type="EMBL" id="VJOM01000033">
    <property type="protein sequence ID" value="TSE29541.1"/>
    <property type="molecule type" value="Genomic_DNA"/>
</dbReference>
<accession>A0A554X101</accession>
<dbReference type="PIRSF" id="PIRSF005303">
    <property type="entry name" value="Thiam_monoph_kin"/>
    <property type="match status" value="1"/>
</dbReference>
<dbReference type="Gene3D" id="3.90.650.10">
    <property type="entry name" value="PurM-like C-terminal domain"/>
    <property type="match status" value="1"/>
</dbReference>
<dbReference type="PANTHER" id="PTHR30270">
    <property type="entry name" value="THIAMINE-MONOPHOSPHATE KINASE"/>
    <property type="match status" value="1"/>
</dbReference>
<dbReference type="Pfam" id="PF02769">
    <property type="entry name" value="AIRS_C"/>
    <property type="match status" value="1"/>
</dbReference>
<feature type="binding site" evidence="2">
    <location>
        <position position="266"/>
    </location>
    <ligand>
        <name>substrate</name>
    </ligand>
</feature>
<evidence type="ECO:0000259" key="3">
    <source>
        <dbReference type="Pfam" id="PF00586"/>
    </source>
</evidence>
<comment type="function">
    <text evidence="2">Catalyzes the ATP-dependent phosphorylation of thiamine-monophosphate (TMP) to form thiamine-pyrophosphate (TPP), the active form of vitamin B1.</text>
</comment>
<dbReference type="InterPro" id="IPR016188">
    <property type="entry name" value="PurM-like_N"/>
</dbReference>
<keyword evidence="2" id="KW-0067">ATP-binding</keyword>
<feature type="binding site" evidence="2">
    <location>
        <position position="145"/>
    </location>
    <ligand>
        <name>ATP</name>
        <dbReference type="ChEBI" id="CHEBI:30616"/>
    </ligand>
</feature>
<keyword evidence="6" id="KW-1185">Reference proteome</keyword>
<dbReference type="HAMAP" id="MF_02128">
    <property type="entry name" value="TMP_kinase"/>
    <property type="match status" value="1"/>
</dbReference>
<dbReference type="GO" id="GO:0000287">
    <property type="term" value="F:magnesium ion binding"/>
    <property type="evidence" value="ECO:0007669"/>
    <property type="project" value="UniProtKB-UniRule"/>
</dbReference>
<comment type="caution">
    <text evidence="5">The sequence shown here is derived from an EMBL/GenBank/DDBJ whole genome shotgun (WGS) entry which is preliminary data.</text>
</comment>
<feature type="binding site" evidence="2">
    <location>
        <position position="214"/>
    </location>
    <ligand>
        <name>ATP</name>
        <dbReference type="ChEBI" id="CHEBI:30616"/>
    </ligand>
</feature>
<dbReference type="GO" id="GO:0009228">
    <property type="term" value="P:thiamine biosynthetic process"/>
    <property type="evidence" value="ECO:0007669"/>
    <property type="project" value="UniProtKB-KW"/>
</dbReference>
<comment type="miscellaneous">
    <text evidence="2">Reaction mechanism of ThiL seems to utilize a direct, inline transfer of the gamma-phosphate of ATP to TMP rather than a phosphorylated enzyme intermediate.</text>
</comment>
<feature type="binding site" evidence="2">
    <location>
        <position position="46"/>
    </location>
    <ligand>
        <name>Mg(2+)</name>
        <dbReference type="ChEBI" id="CHEBI:18420"/>
        <label>1</label>
    </ligand>
</feature>
<feature type="domain" description="PurM-like C-terminal" evidence="4">
    <location>
        <begin position="149"/>
        <end position="303"/>
    </location>
</feature>
<dbReference type="EC" id="2.7.4.16" evidence="2"/>
<sequence length="345" mass="35514">MSGEFDLIARHWWHTVPSSSGVVLGNGDDCALLAPAPGMALATSTDMLVAGRHFLPDVDPEALGHKALAVNLSDLAAMGARPLAFTLALALPRVDEAWLAALARGMLALADAHGCALVGGDTTAGPLTLSVTVYGEVPPAQAFRRSAARVGDDVWVSGTVGDARLGLAVLLGERPPLARADWQAHVRARLERPTPRIALGLALRGIAHAAIDVSDGLVADLGHVLAASGVAAEIDIDALLVGQAVHPAVRALPLAEALSCVLAGGDDYELVFTSPAARRSEVQAAAAAAQTPVTRIGRIMPGPVATHPLADGRPRVRLCDAQGRPYPVPPGTRLGGFDHFATMSA</sequence>
<dbReference type="InterPro" id="IPR006283">
    <property type="entry name" value="ThiL-like"/>
</dbReference>
<gene>
    <name evidence="2 5" type="primary">thiL</name>
    <name evidence="5" type="ORF">Ttaiw_02262</name>
</gene>
<dbReference type="InterPro" id="IPR036676">
    <property type="entry name" value="PurM-like_C_sf"/>
</dbReference>
<name>A0A554X101_9BURK</name>
<feature type="binding site" evidence="2">
    <location>
        <position position="53"/>
    </location>
    <ligand>
        <name>substrate</name>
    </ligand>
</feature>
<keyword evidence="2" id="KW-0460">Magnesium</keyword>
<organism evidence="5 6">
    <name type="scientific">Tepidimonas taiwanensis</name>
    <dbReference type="NCBI Taxonomy" id="307486"/>
    <lineage>
        <taxon>Bacteria</taxon>
        <taxon>Pseudomonadati</taxon>
        <taxon>Pseudomonadota</taxon>
        <taxon>Betaproteobacteria</taxon>
        <taxon>Burkholderiales</taxon>
        <taxon>Tepidimonas</taxon>
    </lineage>
</organism>
<dbReference type="CDD" id="cd02194">
    <property type="entry name" value="ThiL"/>
    <property type="match status" value="1"/>
</dbReference>
<feature type="binding site" evidence="2">
    <location>
        <begin position="120"/>
        <end position="121"/>
    </location>
    <ligand>
        <name>ATP</name>
        <dbReference type="ChEBI" id="CHEBI:30616"/>
    </ligand>
</feature>
<dbReference type="STRING" id="307486.GCA_000807215_00533"/>
<comment type="caution">
    <text evidence="2">Lacks conserved residue(s) required for the propagation of feature annotation.</text>
</comment>
<dbReference type="Pfam" id="PF00586">
    <property type="entry name" value="AIRS"/>
    <property type="match status" value="1"/>
</dbReference>
<evidence type="ECO:0000313" key="6">
    <source>
        <dbReference type="Proteomes" id="UP000317763"/>
    </source>
</evidence>
<feature type="binding site" evidence="2">
    <location>
        <position position="45"/>
    </location>
    <ligand>
        <name>Mg(2+)</name>
        <dbReference type="ChEBI" id="CHEBI:18420"/>
        <label>1</label>
    </ligand>
</feature>
<proteinExistence type="inferred from homology"/>
<dbReference type="NCBIfam" id="TIGR01379">
    <property type="entry name" value="thiL"/>
    <property type="match status" value="1"/>
</dbReference>
<keyword evidence="2 5" id="KW-0418">Kinase</keyword>
<dbReference type="RefSeq" id="WP_058616661.1">
    <property type="nucleotide sequence ID" value="NZ_CP083911.1"/>
</dbReference>
<feature type="binding site" evidence="2">
    <location>
        <position position="74"/>
    </location>
    <ligand>
        <name>Mg(2+)</name>
        <dbReference type="ChEBI" id="CHEBI:18420"/>
        <label>3</label>
    </ligand>
</feature>
<evidence type="ECO:0000256" key="1">
    <source>
        <dbReference type="ARBA" id="ARBA00022977"/>
    </source>
</evidence>
<dbReference type="Proteomes" id="UP000317763">
    <property type="component" value="Unassembled WGS sequence"/>
</dbReference>
<dbReference type="UniPathway" id="UPA00060">
    <property type="reaction ID" value="UER00142"/>
</dbReference>
<feature type="binding site" evidence="2">
    <location>
        <position position="121"/>
    </location>
    <ligand>
        <name>Mg(2+)</name>
        <dbReference type="ChEBI" id="CHEBI:18420"/>
        <label>1</label>
    </ligand>
</feature>
<feature type="binding site" evidence="2">
    <location>
        <position position="74"/>
    </location>
    <ligand>
        <name>Mg(2+)</name>
        <dbReference type="ChEBI" id="CHEBI:18420"/>
        <label>2</label>
    </ligand>
</feature>
<feature type="domain" description="PurM-like N-terminal" evidence="3">
    <location>
        <begin position="27"/>
        <end position="137"/>
    </location>
</feature>
<dbReference type="InterPro" id="IPR036921">
    <property type="entry name" value="PurM-like_N_sf"/>
</dbReference>